<dbReference type="SUPFAM" id="SSF142433">
    <property type="entry name" value="CinA-like"/>
    <property type="match status" value="1"/>
</dbReference>
<dbReference type="InterPro" id="IPR036425">
    <property type="entry name" value="MoaB/Mog-like_dom_sf"/>
</dbReference>
<dbReference type="HAMAP" id="MF_00226_B">
    <property type="entry name" value="CinA_B"/>
    <property type="match status" value="1"/>
</dbReference>
<dbReference type="EMBL" id="AGYT01000004">
    <property type="protein sequence ID" value="ENZ03722.1"/>
    <property type="molecule type" value="Genomic_DNA"/>
</dbReference>
<dbReference type="RefSeq" id="WP_002596627.1">
    <property type="nucleotide sequence ID" value="NZ_KB850956.1"/>
</dbReference>
<evidence type="ECO:0000256" key="1">
    <source>
        <dbReference type="HAMAP-Rule" id="MF_00226"/>
    </source>
</evidence>
<dbReference type="Gene3D" id="3.40.980.10">
    <property type="entry name" value="MoaB/Mog-like domain"/>
    <property type="match status" value="1"/>
</dbReference>
<dbReference type="InterPro" id="IPR041424">
    <property type="entry name" value="CinA_KH"/>
</dbReference>
<proteinExistence type="inferred from homology"/>
<dbReference type="Proteomes" id="UP000013097">
    <property type="component" value="Unassembled WGS sequence"/>
</dbReference>
<reference evidence="3 4" key="1">
    <citation type="submission" date="2013-01" db="EMBL/GenBank/DDBJ databases">
        <title>The Genome Sequence of Clostridium colicanis 209318.</title>
        <authorList>
            <consortium name="The Broad Institute Genome Sequencing Platform"/>
            <person name="Earl A."/>
            <person name="Ward D."/>
            <person name="Feldgarden M."/>
            <person name="Gevers D."/>
            <person name="Courvalin P."/>
            <person name="Lambert T."/>
            <person name="Walker B."/>
            <person name="Young S.K."/>
            <person name="Zeng Q."/>
            <person name="Gargeya S."/>
            <person name="Fitzgerald M."/>
            <person name="Haas B."/>
            <person name="Abouelleil A."/>
            <person name="Alvarado L."/>
            <person name="Arachchi H.M."/>
            <person name="Berlin A.M."/>
            <person name="Chapman S.B."/>
            <person name="Dewar J."/>
            <person name="Goldberg J."/>
            <person name="Griggs A."/>
            <person name="Gujja S."/>
            <person name="Hansen M."/>
            <person name="Howarth C."/>
            <person name="Imamovic A."/>
            <person name="Larimer J."/>
            <person name="McCowan C."/>
            <person name="Murphy C."/>
            <person name="Neiman D."/>
            <person name="Pearson M."/>
            <person name="Priest M."/>
            <person name="Roberts A."/>
            <person name="Saif S."/>
            <person name="Shea T."/>
            <person name="Sisk P."/>
            <person name="Sykes S."/>
            <person name="Wortman J."/>
            <person name="Nusbaum C."/>
            <person name="Birren B."/>
        </authorList>
    </citation>
    <scope>NUCLEOTIDE SEQUENCE [LARGE SCALE GENOMIC DNA]</scope>
    <source>
        <strain evidence="3 4">209318</strain>
    </source>
</reference>
<dbReference type="InterPro" id="IPR008135">
    <property type="entry name" value="Competence-induced_CinA"/>
</dbReference>
<dbReference type="SMART" id="SM00852">
    <property type="entry name" value="MoCF_biosynth"/>
    <property type="match status" value="1"/>
</dbReference>
<dbReference type="SUPFAM" id="SSF53218">
    <property type="entry name" value="Molybdenum cofactor biosynthesis proteins"/>
    <property type="match status" value="1"/>
</dbReference>
<dbReference type="Gene3D" id="3.30.70.2860">
    <property type="match status" value="1"/>
</dbReference>
<dbReference type="NCBIfam" id="TIGR00177">
    <property type="entry name" value="molyb_syn"/>
    <property type="match status" value="1"/>
</dbReference>
<dbReference type="NCBIfam" id="NF001813">
    <property type="entry name" value="PRK00549.1"/>
    <property type="match status" value="1"/>
</dbReference>
<dbReference type="Pfam" id="PF02464">
    <property type="entry name" value="CinA"/>
    <property type="match status" value="1"/>
</dbReference>
<keyword evidence="4" id="KW-1185">Reference proteome</keyword>
<comment type="caution">
    <text evidence="3">The sequence shown here is derived from an EMBL/GenBank/DDBJ whole genome shotgun (WGS) entry which is preliminary data.</text>
</comment>
<feature type="domain" description="MoaB/Mog" evidence="2">
    <location>
        <begin position="4"/>
        <end position="170"/>
    </location>
</feature>
<dbReference type="NCBIfam" id="TIGR00200">
    <property type="entry name" value="cinA_nterm"/>
    <property type="match status" value="1"/>
</dbReference>
<dbReference type="PIRSF" id="PIRSF006728">
    <property type="entry name" value="CinA"/>
    <property type="match status" value="1"/>
</dbReference>
<dbReference type="InterPro" id="IPR036653">
    <property type="entry name" value="CinA-like_C"/>
</dbReference>
<dbReference type="InterPro" id="IPR050101">
    <property type="entry name" value="CinA"/>
</dbReference>
<dbReference type="AlphaFoldDB" id="N9Y7I6"/>
<dbReference type="Pfam" id="PF18146">
    <property type="entry name" value="CinA_KH"/>
    <property type="match status" value="1"/>
</dbReference>
<gene>
    <name evidence="1" type="primary">cinA</name>
    <name evidence="3" type="ORF">HMPREF1092_00115</name>
</gene>
<evidence type="ECO:0000313" key="4">
    <source>
        <dbReference type="Proteomes" id="UP000013097"/>
    </source>
</evidence>
<evidence type="ECO:0000313" key="3">
    <source>
        <dbReference type="EMBL" id="ENZ03722.1"/>
    </source>
</evidence>
<dbReference type="NCBIfam" id="TIGR00199">
    <property type="entry name" value="PncC_domain"/>
    <property type="match status" value="1"/>
</dbReference>
<dbReference type="InterPro" id="IPR001453">
    <property type="entry name" value="MoaB/Mog_dom"/>
</dbReference>
<comment type="similarity">
    <text evidence="1">Belongs to the CinA family.</text>
</comment>
<dbReference type="CDD" id="cd00885">
    <property type="entry name" value="cinA"/>
    <property type="match status" value="1"/>
</dbReference>
<sequence length="410" mass="44824">MRCELLSVGTEILLGDIVNTNAQFLAKELASMGIDIYYQSVVGDNKERMLQAFKEGLSRSDMIITTGGLGPTKDDMTKELACEYFGYKCELHEESLESIKEYFRRMGREFVESNEKQAYFPKEAIILKNNAGTAPGAIIKKDDKTIIVLPGPPSEMKRMFNESVRPYLEKLTGNTIVSEVVRIHGVGESKVEELVQDLIDNGKNPTVAPYAKEGEVTLRVTAKAKTKEEGEKLIDPVLTEIKNRLGDSIYNIGEEGLNLTVAKLLVDKKLTIGTSESCTGGLLGAGLIDYPGISSSFLEGAITYSNEAKIKTLGVKKETLEKFGAVSEETAREMAEGIRKRCGADIGVSTTGIAGPDGGTDDKPVGLVYIGLSIADKTIVTRNVFNGDRNSVRRRACLKAFDMIRLEINK</sequence>
<accession>N9Y7I6</accession>
<dbReference type="Pfam" id="PF00994">
    <property type="entry name" value="MoCF_biosynth"/>
    <property type="match status" value="1"/>
</dbReference>
<dbReference type="PANTHER" id="PTHR13939">
    <property type="entry name" value="NICOTINAMIDE-NUCLEOTIDE AMIDOHYDROLASE PNCC"/>
    <property type="match status" value="1"/>
</dbReference>
<dbReference type="eggNOG" id="COG1546">
    <property type="taxonomic scope" value="Bacteria"/>
</dbReference>
<organism evidence="3 4">
    <name type="scientific">Clostridium thermobutyricum</name>
    <dbReference type="NCBI Taxonomy" id="29372"/>
    <lineage>
        <taxon>Bacteria</taxon>
        <taxon>Bacillati</taxon>
        <taxon>Bacillota</taxon>
        <taxon>Clostridia</taxon>
        <taxon>Eubacteriales</taxon>
        <taxon>Clostridiaceae</taxon>
        <taxon>Clostridium</taxon>
    </lineage>
</organism>
<dbReference type="Gene3D" id="3.90.950.20">
    <property type="entry name" value="CinA-like"/>
    <property type="match status" value="1"/>
</dbReference>
<name>N9Y7I6_9CLOT</name>
<dbReference type="PATRIC" id="fig|999411.4.peg.107"/>
<evidence type="ECO:0000259" key="2">
    <source>
        <dbReference type="SMART" id="SM00852"/>
    </source>
</evidence>
<dbReference type="HOGENOM" id="CLU_030805_9_3_9"/>
<dbReference type="InterPro" id="IPR008136">
    <property type="entry name" value="CinA_C"/>
</dbReference>
<protein>
    <recommendedName>
        <fullName evidence="1">Putative competence-damage inducible protein</fullName>
    </recommendedName>
</protein>
<dbReference type="PANTHER" id="PTHR13939:SF0">
    <property type="entry name" value="NMN AMIDOHYDROLASE-LIKE PROTEIN YFAY"/>
    <property type="match status" value="1"/>
</dbReference>
<dbReference type="eggNOG" id="COG1058">
    <property type="taxonomic scope" value="Bacteria"/>
</dbReference>